<protein>
    <recommendedName>
        <fullName evidence="5">DUF308 domain-containing protein</fullName>
    </recommendedName>
</protein>
<dbReference type="Proteomes" id="UP001056455">
    <property type="component" value="Chromosome"/>
</dbReference>
<dbReference type="EMBL" id="CP099489">
    <property type="protein sequence ID" value="USQ81674.1"/>
    <property type="molecule type" value="Genomic_DNA"/>
</dbReference>
<feature type="compositionally biased region" description="Basic and acidic residues" evidence="1">
    <location>
        <begin position="1"/>
        <end position="11"/>
    </location>
</feature>
<evidence type="ECO:0000313" key="4">
    <source>
        <dbReference type="Proteomes" id="UP001056455"/>
    </source>
</evidence>
<keyword evidence="2" id="KW-0472">Membrane</keyword>
<proteinExistence type="predicted"/>
<gene>
    <name evidence="3" type="ORF">NF556_08515</name>
</gene>
<keyword evidence="2" id="KW-0812">Transmembrane</keyword>
<feature type="compositionally biased region" description="Low complexity" evidence="1">
    <location>
        <begin position="46"/>
        <end position="56"/>
    </location>
</feature>
<feature type="transmembrane region" description="Helical" evidence="2">
    <location>
        <begin position="209"/>
        <end position="228"/>
    </location>
</feature>
<keyword evidence="2" id="KW-1133">Transmembrane helix</keyword>
<feature type="compositionally biased region" description="Basic and acidic residues" evidence="1">
    <location>
        <begin position="31"/>
        <end position="45"/>
    </location>
</feature>
<evidence type="ECO:0008006" key="5">
    <source>
        <dbReference type="Google" id="ProtNLM"/>
    </source>
</evidence>
<dbReference type="RefSeq" id="WP_252595210.1">
    <property type="nucleotide sequence ID" value="NZ_CP099489.1"/>
</dbReference>
<sequence>MATEGPGREDRPDDADDIDARFEEIVSGLRAEQDATKAHLREQLRRANQQRRSANRPLEGFDNPNPWPPGSPRRPDASAPGTSSGGTSSPGTGRNTPGPVDGTNPPWSGPPTPRPDQRPGPSTPGPDQPAGGQPPIRPADRGSEPPRMPPAPPEPSWRGWEESDEEEHFVQPTPSLPAGDLHLWAIVIGLLGGPLLLVLSSMFHVLDSGWWTATGILLSVGGIVLLFLRLPKNRDYTDSSGGAQV</sequence>
<accession>A0ABY4YY42</accession>
<feature type="compositionally biased region" description="Low complexity" evidence="1">
    <location>
        <begin position="80"/>
        <end position="99"/>
    </location>
</feature>
<feature type="region of interest" description="Disordered" evidence="1">
    <location>
        <begin position="1"/>
        <end position="20"/>
    </location>
</feature>
<feature type="region of interest" description="Disordered" evidence="1">
    <location>
        <begin position="29"/>
        <end position="173"/>
    </location>
</feature>
<evidence type="ECO:0000256" key="2">
    <source>
        <dbReference type="SAM" id="Phobius"/>
    </source>
</evidence>
<feature type="transmembrane region" description="Helical" evidence="2">
    <location>
        <begin position="181"/>
        <end position="203"/>
    </location>
</feature>
<evidence type="ECO:0000313" key="3">
    <source>
        <dbReference type="EMBL" id="USQ81674.1"/>
    </source>
</evidence>
<feature type="compositionally biased region" description="Pro residues" evidence="1">
    <location>
        <begin position="146"/>
        <end position="155"/>
    </location>
</feature>
<keyword evidence="4" id="KW-1185">Reference proteome</keyword>
<name>A0ABY4YY42_9MICO</name>
<evidence type="ECO:0000256" key="1">
    <source>
        <dbReference type="SAM" id="MobiDB-lite"/>
    </source>
</evidence>
<reference evidence="3" key="1">
    <citation type="submission" date="2022-06" db="EMBL/GenBank/DDBJ databases">
        <title>Ornithinimicrobium HY1793.</title>
        <authorList>
            <person name="Huang Y."/>
        </authorList>
    </citation>
    <scope>NUCLEOTIDE SEQUENCE</scope>
    <source>
        <strain evidence="3">HY1793</strain>
    </source>
</reference>
<organism evidence="3 4">
    <name type="scientific">Ornithinimicrobium faecis</name>
    <dbReference type="NCBI Taxonomy" id="2934158"/>
    <lineage>
        <taxon>Bacteria</taxon>
        <taxon>Bacillati</taxon>
        <taxon>Actinomycetota</taxon>
        <taxon>Actinomycetes</taxon>
        <taxon>Micrococcales</taxon>
        <taxon>Ornithinimicrobiaceae</taxon>
        <taxon>Ornithinimicrobium</taxon>
    </lineage>
</organism>